<keyword evidence="9" id="KW-1185">Reference proteome</keyword>
<dbReference type="InterPro" id="IPR029753">
    <property type="entry name" value="D-isomer_DH_CS"/>
</dbReference>
<protein>
    <submittedName>
        <fullName evidence="8">3-phosphoglycerate dehydrogenase</fullName>
    </submittedName>
</protein>
<dbReference type="InterPro" id="IPR045865">
    <property type="entry name" value="ACT-like_dom_sf"/>
</dbReference>
<comment type="similarity">
    <text evidence="1 5">Belongs to the D-isomer specific 2-hydroxyacid dehydrogenase family.</text>
</comment>
<dbReference type="PROSITE" id="PS00065">
    <property type="entry name" value="D_2_HYDROXYACID_DH_1"/>
    <property type="match status" value="1"/>
</dbReference>
<evidence type="ECO:0000259" key="7">
    <source>
        <dbReference type="Pfam" id="PF02826"/>
    </source>
</evidence>
<organism evidence="8 9">
    <name type="scientific">Breznakiella homolactica</name>
    <dbReference type="NCBI Taxonomy" id="2798577"/>
    <lineage>
        <taxon>Bacteria</taxon>
        <taxon>Pseudomonadati</taxon>
        <taxon>Spirochaetota</taxon>
        <taxon>Spirochaetia</taxon>
        <taxon>Spirochaetales</taxon>
        <taxon>Breznakiellaceae</taxon>
        <taxon>Breznakiella</taxon>
    </lineage>
</organism>
<comment type="pathway">
    <text evidence="4">Amino-acid biosynthesis.</text>
</comment>
<dbReference type="Gene3D" id="3.40.50.720">
    <property type="entry name" value="NAD(P)-binding Rossmann-like Domain"/>
    <property type="match status" value="2"/>
</dbReference>
<reference evidence="8" key="1">
    <citation type="submission" date="2021-01" db="EMBL/GenBank/DDBJ databases">
        <title>Description of Breznakiella homolactica.</title>
        <authorList>
            <person name="Song Y."/>
            <person name="Brune A."/>
        </authorList>
    </citation>
    <scope>NUCLEOTIDE SEQUENCE</scope>
    <source>
        <strain evidence="8">RmG30</strain>
    </source>
</reference>
<dbReference type="Pfam" id="PF02826">
    <property type="entry name" value="2-Hacid_dh_C"/>
    <property type="match status" value="1"/>
</dbReference>
<dbReference type="AlphaFoldDB" id="A0A7T8BCQ9"/>
<dbReference type="SUPFAM" id="SSF51735">
    <property type="entry name" value="NAD(P)-binding Rossmann-fold domains"/>
    <property type="match status" value="1"/>
</dbReference>
<feature type="domain" description="D-isomer specific 2-hydroxyacid dehydrogenase catalytic" evidence="6">
    <location>
        <begin position="20"/>
        <end position="306"/>
    </location>
</feature>
<evidence type="ECO:0000313" key="8">
    <source>
        <dbReference type="EMBL" id="QQO10518.1"/>
    </source>
</evidence>
<dbReference type="InterPro" id="IPR029752">
    <property type="entry name" value="D-isomer_DH_CS1"/>
</dbReference>
<evidence type="ECO:0000256" key="4">
    <source>
        <dbReference type="ARBA" id="ARBA00029440"/>
    </source>
</evidence>
<dbReference type="Gene3D" id="3.30.70.260">
    <property type="match status" value="1"/>
</dbReference>
<evidence type="ECO:0000256" key="2">
    <source>
        <dbReference type="ARBA" id="ARBA00023002"/>
    </source>
</evidence>
<dbReference type="CDD" id="cd12174">
    <property type="entry name" value="PGDH_like_3"/>
    <property type="match status" value="1"/>
</dbReference>
<proteinExistence type="inferred from homology"/>
<dbReference type="Pfam" id="PF00389">
    <property type="entry name" value="2-Hacid_dh"/>
    <property type="match status" value="1"/>
</dbReference>
<evidence type="ECO:0000313" key="9">
    <source>
        <dbReference type="Proteomes" id="UP000595917"/>
    </source>
</evidence>
<dbReference type="InterPro" id="IPR036291">
    <property type="entry name" value="NAD(P)-bd_dom_sf"/>
</dbReference>
<dbReference type="InterPro" id="IPR006139">
    <property type="entry name" value="D-isomer_2_OHA_DH_cat_dom"/>
</dbReference>
<dbReference type="PANTHER" id="PTHR42938">
    <property type="entry name" value="FORMATE DEHYDROGENASE 1"/>
    <property type="match status" value="1"/>
</dbReference>
<dbReference type="Proteomes" id="UP000595917">
    <property type="component" value="Chromosome"/>
</dbReference>
<dbReference type="InterPro" id="IPR006140">
    <property type="entry name" value="D-isomer_DH_NAD-bd"/>
</dbReference>
<dbReference type="GO" id="GO:0051287">
    <property type="term" value="F:NAD binding"/>
    <property type="evidence" value="ECO:0007669"/>
    <property type="project" value="InterPro"/>
</dbReference>
<dbReference type="SUPFAM" id="SSF52283">
    <property type="entry name" value="Formate/glycerate dehydrogenase catalytic domain-like"/>
    <property type="match status" value="1"/>
</dbReference>
<name>A0A7T8BCQ9_9SPIR</name>
<evidence type="ECO:0000256" key="1">
    <source>
        <dbReference type="ARBA" id="ARBA00005854"/>
    </source>
</evidence>
<sequence length="390" mass="42296">MFRIQTMNKISPEGLELFPRDKYEIASEIPNPDAILVRSASLHDTVLPDTVKAIARAGAGVNNIPISACSERGIAVFNTPGGNANAVKELAIAALLLSSRDIVGGINWNISIADKADEVPDLVEKEKSRFEGPELRGKTLGVVGLGAIGVMVANDAVALGMEVIGYDPYISVDAAWNLSRAVKRAETLESLLTKADYVSLHIPLTDDTKGLLDAEKIRIMKKGARIINLARGGLVNEADIITALEADKLLSYVTDFPTAELLACKKALCIPHLGASTPEAEDNCAVMAAKQLMDFLESGNVRNSVNFPRCRLEQRAPFRLLVANRNIPNMVGQITTLLAGADINIMDLINHHRDEYAYNIIDTEQPIPDPLMEQLGRVDGIIRVRTISKD</sequence>
<dbReference type="SUPFAM" id="SSF55021">
    <property type="entry name" value="ACT-like"/>
    <property type="match status" value="1"/>
</dbReference>
<evidence type="ECO:0000256" key="3">
    <source>
        <dbReference type="ARBA" id="ARBA00023027"/>
    </source>
</evidence>
<dbReference type="RefSeq" id="WP_215627822.1">
    <property type="nucleotide sequence ID" value="NZ_CP067089.2"/>
</dbReference>
<evidence type="ECO:0000259" key="6">
    <source>
        <dbReference type="Pfam" id="PF00389"/>
    </source>
</evidence>
<gene>
    <name evidence="8" type="ORF">JFL75_06280</name>
</gene>
<dbReference type="GO" id="GO:0016616">
    <property type="term" value="F:oxidoreductase activity, acting on the CH-OH group of donors, NAD or NADP as acceptor"/>
    <property type="evidence" value="ECO:0007669"/>
    <property type="project" value="InterPro"/>
</dbReference>
<keyword evidence="2 5" id="KW-0560">Oxidoreductase</keyword>
<feature type="domain" description="D-isomer specific 2-hydroxyacid dehydrogenase NAD-binding" evidence="7">
    <location>
        <begin position="125"/>
        <end position="274"/>
    </location>
</feature>
<dbReference type="PANTHER" id="PTHR42938:SF47">
    <property type="entry name" value="HYDROXYPYRUVATE REDUCTASE"/>
    <property type="match status" value="1"/>
</dbReference>
<dbReference type="EMBL" id="CP067089">
    <property type="protein sequence ID" value="QQO10518.1"/>
    <property type="molecule type" value="Genomic_DNA"/>
</dbReference>
<dbReference type="PROSITE" id="PS00671">
    <property type="entry name" value="D_2_HYDROXYACID_DH_3"/>
    <property type="match status" value="1"/>
</dbReference>
<accession>A0A7T8BCQ9</accession>
<keyword evidence="3" id="KW-0520">NAD</keyword>
<dbReference type="KEGG" id="bhc:JFL75_06280"/>
<evidence type="ECO:0000256" key="5">
    <source>
        <dbReference type="RuleBase" id="RU003719"/>
    </source>
</evidence>